<protein>
    <recommendedName>
        <fullName evidence="7">RING finger domain-containing protein</fullName>
    </recommendedName>
</protein>
<keyword evidence="1" id="KW-0479">Metal-binding</keyword>
<dbReference type="GeneID" id="54475483"/>
<dbReference type="Pfam" id="PF13639">
    <property type="entry name" value="zf-RING_2"/>
    <property type="match status" value="1"/>
</dbReference>
<feature type="domain" description="RING-type" evidence="3">
    <location>
        <begin position="318"/>
        <end position="364"/>
    </location>
</feature>
<keyword evidence="1" id="KW-0862">Zinc</keyword>
<dbReference type="AlphaFoldDB" id="A0A6A6PIX7"/>
<evidence type="ECO:0000313" key="5">
    <source>
        <dbReference type="EMBL" id="KAF2479942.1"/>
    </source>
</evidence>
<reference evidence="5" key="1">
    <citation type="journal article" date="2020" name="Stud. Mycol.">
        <title>101 Dothideomycetes genomes: a test case for predicting lifestyles and emergence of pathogens.</title>
        <authorList>
            <person name="Haridas S."/>
            <person name="Albert R."/>
            <person name="Binder M."/>
            <person name="Bloem J."/>
            <person name="Labutti K."/>
            <person name="Salamov A."/>
            <person name="Andreopoulos B."/>
            <person name="Baker S."/>
            <person name="Barry K."/>
            <person name="Bills G."/>
            <person name="Bluhm B."/>
            <person name="Cannon C."/>
            <person name="Castanera R."/>
            <person name="Culley D."/>
            <person name="Daum C."/>
            <person name="Ezra D."/>
            <person name="Gonzalez J."/>
            <person name="Henrissat B."/>
            <person name="Kuo A."/>
            <person name="Liang C."/>
            <person name="Lipzen A."/>
            <person name="Lutzoni F."/>
            <person name="Magnuson J."/>
            <person name="Mondo S."/>
            <person name="Nolan M."/>
            <person name="Ohm R."/>
            <person name="Pangilinan J."/>
            <person name="Park H.-J."/>
            <person name="Ramirez L."/>
            <person name="Alfaro M."/>
            <person name="Sun H."/>
            <person name="Tritt A."/>
            <person name="Yoshinaga Y."/>
            <person name="Zwiers L.-H."/>
            <person name="Turgeon B."/>
            <person name="Goodwin S."/>
            <person name="Spatafora J."/>
            <person name="Crous P."/>
            <person name="Grigoriev I."/>
        </authorList>
    </citation>
    <scope>NUCLEOTIDE SEQUENCE</scope>
    <source>
        <strain evidence="5">CBS 113389</strain>
    </source>
</reference>
<dbReference type="SUPFAM" id="SSF57850">
    <property type="entry name" value="RING/U-box"/>
    <property type="match status" value="1"/>
</dbReference>
<feature type="compositionally biased region" description="Acidic residues" evidence="2">
    <location>
        <begin position="104"/>
        <end position="115"/>
    </location>
</feature>
<keyword evidence="6" id="KW-1185">Reference proteome</keyword>
<dbReference type="PANTHER" id="PTHR21540">
    <property type="entry name" value="RING FINGER AND SWIM DOMAIN-CONTAINING PROTEIN 2"/>
    <property type="match status" value="1"/>
</dbReference>
<dbReference type="InterPro" id="IPR039903">
    <property type="entry name" value="Zswim2"/>
</dbReference>
<feature type="compositionally biased region" description="Acidic residues" evidence="2">
    <location>
        <begin position="69"/>
        <end position="80"/>
    </location>
</feature>
<dbReference type="GO" id="GO:0008270">
    <property type="term" value="F:zinc ion binding"/>
    <property type="evidence" value="ECO:0007669"/>
    <property type="project" value="UniProtKB-KW"/>
</dbReference>
<dbReference type="InterPro" id="IPR007527">
    <property type="entry name" value="Znf_SWIM"/>
</dbReference>
<evidence type="ECO:0008006" key="7">
    <source>
        <dbReference type="Google" id="ProtNLM"/>
    </source>
</evidence>
<dbReference type="PROSITE" id="PS50966">
    <property type="entry name" value="ZF_SWIM"/>
    <property type="match status" value="1"/>
</dbReference>
<name>A0A6A6PIX7_9PEZI</name>
<dbReference type="InterPro" id="IPR013083">
    <property type="entry name" value="Znf_RING/FYVE/PHD"/>
</dbReference>
<dbReference type="RefSeq" id="XP_033586512.1">
    <property type="nucleotide sequence ID" value="XM_033734481.1"/>
</dbReference>
<dbReference type="OrthoDB" id="2122982at2759"/>
<feature type="region of interest" description="Disordered" evidence="2">
    <location>
        <begin position="1"/>
        <end position="115"/>
    </location>
</feature>
<dbReference type="PANTHER" id="PTHR21540:SF0">
    <property type="entry name" value="PHD FAMILY PROTEIN"/>
    <property type="match status" value="1"/>
</dbReference>
<dbReference type="Gene3D" id="3.30.40.10">
    <property type="entry name" value="Zinc/RING finger domain, C3HC4 (zinc finger)"/>
    <property type="match status" value="1"/>
</dbReference>
<gene>
    <name evidence="5" type="ORF">BDY17DRAFT_302947</name>
</gene>
<evidence type="ECO:0000256" key="2">
    <source>
        <dbReference type="SAM" id="MobiDB-lite"/>
    </source>
</evidence>
<dbReference type="GO" id="GO:0061630">
    <property type="term" value="F:ubiquitin protein ligase activity"/>
    <property type="evidence" value="ECO:0007669"/>
    <property type="project" value="InterPro"/>
</dbReference>
<sequence>MAAEGLRRSTRARKPVQNYAAVQAAEDEAPAVKAAPPKRKRVKVEGGEDEVIEAAPAKKTKKASRVKVEDEDDEDFDANEVVDAAPAKKTKHAGKKGKARKYDDDEDEDDGAADDDWSWKKVGLSIFIVNPKTMAKAQRAKGNNWHASAAANRIAINQSKIPRLREGEEESRVRPYVESPPPSYHKALAKANKERMFVLDRTRDTEPDCHAHHPDCPRETVQIAGSSGNVYTVSITHMPSCTCPTTIFQKGGTETVCKHVLYILHNVLKAPDHLKQQNAFLTSELQELFANAPPLPAEVVTAPEEEFDGKRKPVEDDCPICCMEFEDNEEVVWCRAACGNNVHKACFDQWAKTKLGQVTCPFCRTEWEEEAPKAQKVKVAAVDMSAVATGAGGYRNVRDQLDYD</sequence>
<keyword evidence="1" id="KW-0863">Zinc-finger</keyword>
<feature type="domain" description="SWIM-type" evidence="4">
    <location>
        <begin position="231"/>
        <end position="268"/>
    </location>
</feature>
<accession>A0A6A6PIX7</accession>
<evidence type="ECO:0000256" key="1">
    <source>
        <dbReference type="PROSITE-ProRule" id="PRU00175"/>
    </source>
</evidence>
<dbReference type="CDD" id="cd16494">
    <property type="entry name" value="RING-CH-C4HC3_ZSWM2"/>
    <property type="match status" value="1"/>
</dbReference>
<evidence type="ECO:0000259" key="3">
    <source>
        <dbReference type="PROSITE" id="PS50089"/>
    </source>
</evidence>
<evidence type="ECO:0000259" key="4">
    <source>
        <dbReference type="PROSITE" id="PS50966"/>
    </source>
</evidence>
<dbReference type="InterPro" id="IPR001841">
    <property type="entry name" value="Znf_RING"/>
</dbReference>
<feature type="compositionally biased region" description="Basic residues" evidence="2">
    <location>
        <begin position="88"/>
        <end position="99"/>
    </location>
</feature>
<proteinExistence type="predicted"/>
<dbReference type="EMBL" id="MU001640">
    <property type="protein sequence ID" value="KAF2479942.1"/>
    <property type="molecule type" value="Genomic_DNA"/>
</dbReference>
<evidence type="ECO:0000313" key="6">
    <source>
        <dbReference type="Proteomes" id="UP000799767"/>
    </source>
</evidence>
<dbReference type="PROSITE" id="PS50089">
    <property type="entry name" value="ZF_RING_2"/>
    <property type="match status" value="1"/>
</dbReference>
<organism evidence="5 6">
    <name type="scientific">Neohortaea acidophila</name>
    <dbReference type="NCBI Taxonomy" id="245834"/>
    <lineage>
        <taxon>Eukaryota</taxon>
        <taxon>Fungi</taxon>
        <taxon>Dikarya</taxon>
        <taxon>Ascomycota</taxon>
        <taxon>Pezizomycotina</taxon>
        <taxon>Dothideomycetes</taxon>
        <taxon>Dothideomycetidae</taxon>
        <taxon>Mycosphaerellales</taxon>
        <taxon>Teratosphaeriaceae</taxon>
        <taxon>Neohortaea</taxon>
    </lineage>
</organism>
<dbReference type="Proteomes" id="UP000799767">
    <property type="component" value="Unassembled WGS sequence"/>
</dbReference>